<dbReference type="AlphaFoldDB" id="A0A432Z2F4"/>
<evidence type="ECO:0000256" key="1">
    <source>
        <dbReference type="SAM" id="Phobius"/>
    </source>
</evidence>
<feature type="transmembrane region" description="Helical" evidence="1">
    <location>
        <begin position="282"/>
        <end position="305"/>
    </location>
</feature>
<sequence>MTETHPTAISASESAKDASAANATLSELHRCKNCDSELLGDFCHVCGQQDRQYIRSIFAVVGDLFGEISHWDSRFYRTLVSLFARPAFLTQEFVRGRHASYVPPLRLYFFISLISFFVLTSLIDFSATPIDVNGAEETQPAAVESVLQQTQQEIERGLQAAQEKVPPEASTVPEDLKVNIPFVSDAQNLAIKERLDVLAEDPNILIKRLVSLAPQMMLLMLPFWALFLKITYMFSKRYYLEHLTAALHTHAFLLLCLTVLTLVSKGSAWATTASGSPLFEDIVNWVENILLFWMVSYMLFTQKLFYGQSWPMTLFKFLWCGVAYTVLLSIAFIVMILIGLLTA</sequence>
<comment type="caution">
    <text evidence="2">The sequence shown here is derived from an EMBL/GenBank/DDBJ whole genome shotgun (WGS) entry which is preliminary data.</text>
</comment>
<dbReference type="EMBL" id="PIQE01000003">
    <property type="protein sequence ID" value="RUO72074.1"/>
    <property type="molecule type" value="Genomic_DNA"/>
</dbReference>
<dbReference type="RefSeq" id="WP_051206921.1">
    <property type="nucleotide sequence ID" value="NZ_PIQE01000003.1"/>
</dbReference>
<reference evidence="3" key="1">
    <citation type="journal article" date="2018" name="Front. Microbiol.">
        <title>Genome-Based Analysis Reveals the Taxonomy and Diversity of the Family Idiomarinaceae.</title>
        <authorList>
            <person name="Liu Y."/>
            <person name="Lai Q."/>
            <person name="Shao Z."/>
        </authorList>
    </citation>
    <scope>NUCLEOTIDE SEQUENCE [LARGE SCALE GENOMIC DNA]</scope>
    <source>
        <strain evidence="3">c121</strain>
    </source>
</reference>
<proteinExistence type="predicted"/>
<feature type="transmembrane region" description="Helical" evidence="1">
    <location>
        <begin position="105"/>
        <end position="123"/>
    </location>
</feature>
<accession>A0A432Z2F4</accession>
<dbReference type="InterPro" id="IPR022134">
    <property type="entry name" value="DUF3667"/>
</dbReference>
<dbReference type="STRING" id="1122124.GCA_000423165_01971"/>
<dbReference type="Proteomes" id="UP000287022">
    <property type="component" value="Unassembled WGS sequence"/>
</dbReference>
<organism evidence="2 3">
    <name type="scientific">Pseudidiomarina sediminum</name>
    <dbReference type="NCBI Taxonomy" id="431675"/>
    <lineage>
        <taxon>Bacteria</taxon>
        <taxon>Pseudomonadati</taxon>
        <taxon>Pseudomonadota</taxon>
        <taxon>Gammaproteobacteria</taxon>
        <taxon>Alteromonadales</taxon>
        <taxon>Idiomarinaceae</taxon>
        <taxon>Pseudidiomarina</taxon>
    </lineage>
</organism>
<feature type="transmembrane region" description="Helical" evidence="1">
    <location>
        <begin position="317"/>
        <end position="341"/>
    </location>
</feature>
<feature type="transmembrane region" description="Helical" evidence="1">
    <location>
        <begin position="212"/>
        <end position="231"/>
    </location>
</feature>
<protein>
    <submittedName>
        <fullName evidence="2">DUF3667 domain-containing protein</fullName>
    </submittedName>
</protein>
<keyword evidence="1" id="KW-0472">Membrane</keyword>
<keyword evidence="3" id="KW-1185">Reference proteome</keyword>
<dbReference type="Pfam" id="PF12412">
    <property type="entry name" value="DUF3667"/>
    <property type="match status" value="1"/>
</dbReference>
<keyword evidence="1" id="KW-1133">Transmembrane helix</keyword>
<feature type="transmembrane region" description="Helical" evidence="1">
    <location>
        <begin position="243"/>
        <end position="262"/>
    </location>
</feature>
<evidence type="ECO:0000313" key="3">
    <source>
        <dbReference type="Proteomes" id="UP000287022"/>
    </source>
</evidence>
<name>A0A432Z2F4_9GAMM</name>
<keyword evidence="1" id="KW-0812">Transmembrane</keyword>
<evidence type="ECO:0000313" key="2">
    <source>
        <dbReference type="EMBL" id="RUO72074.1"/>
    </source>
</evidence>
<gene>
    <name evidence="2" type="ORF">CWI80_09745</name>
</gene>